<name>A0ABU9DWA3_9BACL</name>
<keyword evidence="1" id="KW-0812">Transmembrane</keyword>
<gene>
    <name evidence="2" type="ORF">WMW72_35400</name>
</gene>
<comment type="caution">
    <text evidence="2">The sequence shown here is derived from an EMBL/GenBank/DDBJ whole genome shotgun (WGS) entry which is preliminary data.</text>
</comment>
<dbReference type="EMBL" id="JBBPCC010000048">
    <property type="protein sequence ID" value="MEK8133163.1"/>
    <property type="molecule type" value="Genomic_DNA"/>
</dbReference>
<accession>A0ABU9DWA3</accession>
<protein>
    <submittedName>
        <fullName evidence="2">Uncharacterized protein</fullName>
    </submittedName>
</protein>
<organism evidence="2 3">
    <name type="scientific">Paenibacillus filicis</name>
    <dbReference type="NCBI Taxonomy" id="669464"/>
    <lineage>
        <taxon>Bacteria</taxon>
        <taxon>Bacillati</taxon>
        <taxon>Bacillota</taxon>
        <taxon>Bacilli</taxon>
        <taxon>Bacillales</taxon>
        <taxon>Paenibacillaceae</taxon>
        <taxon>Paenibacillus</taxon>
    </lineage>
</organism>
<proteinExistence type="predicted"/>
<keyword evidence="1" id="KW-0472">Membrane</keyword>
<dbReference type="Proteomes" id="UP001469365">
    <property type="component" value="Unassembled WGS sequence"/>
</dbReference>
<reference evidence="2 3" key="1">
    <citation type="submission" date="2024-04" db="EMBL/GenBank/DDBJ databases">
        <title>draft genome sequnece of Paenibacillus filicis.</title>
        <authorList>
            <person name="Kim D.-U."/>
        </authorList>
    </citation>
    <scope>NUCLEOTIDE SEQUENCE [LARGE SCALE GENOMIC DNA]</scope>
    <source>
        <strain evidence="2 3">KACC14197</strain>
    </source>
</reference>
<keyword evidence="1" id="KW-1133">Transmembrane helix</keyword>
<evidence type="ECO:0000313" key="2">
    <source>
        <dbReference type="EMBL" id="MEK8133163.1"/>
    </source>
</evidence>
<feature type="transmembrane region" description="Helical" evidence="1">
    <location>
        <begin position="6"/>
        <end position="26"/>
    </location>
</feature>
<keyword evidence="3" id="KW-1185">Reference proteome</keyword>
<evidence type="ECO:0000313" key="3">
    <source>
        <dbReference type="Proteomes" id="UP001469365"/>
    </source>
</evidence>
<dbReference type="RefSeq" id="WP_341420296.1">
    <property type="nucleotide sequence ID" value="NZ_JBBPCC010000048.1"/>
</dbReference>
<sequence>MRYSKRSWSFIIGCIIVASITVVIFATKRPVIKTMALSYAFDVTDTRRLVGWADNVFVGKVVKQVGTKTLIGTPETQFKVEVSDNIKGKFNGTVIVNQQGGFNKFELILIENDQLLQEGQSYLFVTKHLKEENWNTLVPVYGDILIDNKEAKKELIDKYTKAYKNEIPY</sequence>
<evidence type="ECO:0000256" key="1">
    <source>
        <dbReference type="SAM" id="Phobius"/>
    </source>
</evidence>